<evidence type="ECO:0000313" key="3">
    <source>
        <dbReference type="Proteomes" id="UP000824782"/>
    </source>
</evidence>
<protein>
    <submittedName>
        <fullName evidence="2">Uncharacterized protein</fullName>
    </submittedName>
</protein>
<keyword evidence="3" id="KW-1185">Reference proteome</keyword>
<feature type="transmembrane region" description="Helical" evidence="1">
    <location>
        <begin position="20"/>
        <end position="38"/>
    </location>
</feature>
<feature type="transmembrane region" description="Helical" evidence="1">
    <location>
        <begin position="50"/>
        <end position="72"/>
    </location>
</feature>
<dbReference type="Proteomes" id="UP000824782">
    <property type="component" value="Unassembled WGS sequence"/>
</dbReference>
<evidence type="ECO:0000313" key="2">
    <source>
        <dbReference type="EMBL" id="KAG8593011.1"/>
    </source>
</evidence>
<sequence length="81" mass="9445">MSLWKPTENFVNLPVGGNELTVLWLLRISNVLLVIRLNNRYITIIVSQQWFHTAIFLVSLSRSCVMKITVFLQKPMQDISR</sequence>
<dbReference type="AlphaFoldDB" id="A0AAV7D8E4"/>
<keyword evidence="1" id="KW-0472">Membrane</keyword>
<proteinExistence type="predicted"/>
<keyword evidence="1" id="KW-0812">Transmembrane</keyword>
<dbReference type="EMBL" id="WNYA01000001">
    <property type="protein sequence ID" value="KAG8593011.1"/>
    <property type="molecule type" value="Genomic_DNA"/>
</dbReference>
<comment type="caution">
    <text evidence="2">The sequence shown here is derived from an EMBL/GenBank/DDBJ whole genome shotgun (WGS) entry which is preliminary data.</text>
</comment>
<reference evidence="2" key="1">
    <citation type="thesis" date="2020" institute="ProQuest LLC" country="789 East Eisenhower Parkway, Ann Arbor, MI, USA">
        <title>Comparative Genomics and Chromosome Evolution.</title>
        <authorList>
            <person name="Mudd A.B."/>
        </authorList>
    </citation>
    <scope>NUCLEOTIDE SEQUENCE</scope>
    <source>
        <strain evidence="2">237g6f4</strain>
        <tissue evidence="2">Blood</tissue>
    </source>
</reference>
<organism evidence="2 3">
    <name type="scientific">Engystomops pustulosus</name>
    <name type="common">Tungara frog</name>
    <name type="synonym">Physalaemus pustulosus</name>
    <dbReference type="NCBI Taxonomy" id="76066"/>
    <lineage>
        <taxon>Eukaryota</taxon>
        <taxon>Metazoa</taxon>
        <taxon>Chordata</taxon>
        <taxon>Craniata</taxon>
        <taxon>Vertebrata</taxon>
        <taxon>Euteleostomi</taxon>
        <taxon>Amphibia</taxon>
        <taxon>Batrachia</taxon>
        <taxon>Anura</taxon>
        <taxon>Neobatrachia</taxon>
        <taxon>Hyloidea</taxon>
        <taxon>Leptodactylidae</taxon>
        <taxon>Leiuperinae</taxon>
        <taxon>Engystomops</taxon>
    </lineage>
</organism>
<keyword evidence="1" id="KW-1133">Transmembrane helix</keyword>
<gene>
    <name evidence="2" type="ORF">GDO81_000699</name>
</gene>
<evidence type="ECO:0000256" key="1">
    <source>
        <dbReference type="SAM" id="Phobius"/>
    </source>
</evidence>
<accession>A0AAV7D8E4</accession>
<name>A0AAV7D8E4_ENGPU</name>